<evidence type="ECO:0000313" key="1">
    <source>
        <dbReference type="EMBL" id="JAH67465.1"/>
    </source>
</evidence>
<dbReference type="EMBL" id="GBXM01041112">
    <property type="protein sequence ID" value="JAH67465.1"/>
    <property type="molecule type" value="Transcribed_RNA"/>
</dbReference>
<proteinExistence type="predicted"/>
<dbReference type="AlphaFoldDB" id="A0A0E9UQJ0"/>
<organism evidence="1">
    <name type="scientific">Anguilla anguilla</name>
    <name type="common">European freshwater eel</name>
    <name type="synonym">Muraena anguilla</name>
    <dbReference type="NCBI Taxonomy" id="7936"/>
    <lineage>
        <taxon>Eukaryota</taxon>
        <taxon>Metazoa</taxon>
        <taxon>Chordata</taxon>
        <taxon>Craniata</taxon>
        <taxon>Vertebrata</taxon>
        <taxon>Euteleostomi</taxon>
        <taxon>Actinopterygii</taxon>
        <taxon>Neopterygii</taxon>
        <taxon>Teleostei</taxon>
        <taxon>Anguilliformes</taxon>
        <taxon>Anguillidae</taxon>
        <taxon>Anguilla</taxon>
    </lineage>
</organism>
<reference evidence="1" key="2">
    <citation type="journal article" date="2015" name="Fish Shellfish Immunol.">
        <title>Early steps in the European eel (Anguilla anguilla)-Vibrio vulnificus interaction in the gills: Role of the RtxA13 toxin.</title>
        <authorList>
            <person name="Callol A."/>
            <person name="Pajuelo D."/>
            <person name="Ebbesson L."/>
            <person name="Teles M."/>
            <person name="MacKenzie S."/>
            <person name="Amaro C."/>
        </authorList>
    </citation>
    <scope>NUCLEOTIDE SEQUENCE</scope>
</reference>
<sequence length="46" mass="5207">MQFSVEDTNRSGSHTIAQRWGYISKPIIQKSLQVTVQNSTKNISNI</sequence>
<accession>A0A0E9UQJ0</accession>
<reference evidence="1" key="1">
    <citation type="submission" date="2014-11" db="EMBL/GenBank/DDBJ databases">
        <authorList>
            <person name="Amaro Gonzalez C."/>
        </authorList>
    </citation>
    <scope>NUCLEOTIDE SEQUENCE</scope>
</reference>
<name>A0A0E9UQJ0_ANGAN</name>
<protein>
    <submittedName>
        <fullName evidence="1">Uncharacterized protein</fullName>
    </submittedName>
</protein>